<feature type="domain" description="TraG N-terminal Proteobacteria" evidence="3">
    <location>
        <begin position="12"/>
        <end position="490"/>
    </location>
</feature>
<evidence type="ECO:0000256" key="1">
    <source>
        <dbReference type="SAM" id="MobiDB-lite"/>
    </source>
</evidence>
<keyword evidence="2" id="KW-0812">Transmembrane</keyword>
<dbReference type="EMBL" id="QPII01000019">
    <property type="protein sequence ID" value="RCV86919.1"/>
    <property type="molecule type" value="Genomic_DNA"/>
</dbReference>
<comment type="caution">
    <text evidence="4">The sequence shown here is derived from an EMBL/GenBank/DDBJ whole genome shotgun (WGS) entry which is preliminary data.</text>
</comment>
<organism evidence="4 5">
    <name type="scientific">Billgrantia montanilacus</name>
    <dbReference type="NCBI Taxonomy" id="2282305"/>
    <lineage>
        <taxon>Bacteria</taxon>
        <taxon>Pseudomonadati</taxon>
        <taxon>Pseudomonadota</taxon>
        <taxon>Gammaproteobacteria</taxon>
        <taxon>Oceanospirillales</taxon>
        <taxon>Halomonadaceae</taxon>
        <taxon>Billgrantia</taxon>
    </lineage>
</organism>
<keyword evidence="5" id="KW-1185">Reference proteome</keyword>
<proteinExistence type="predicted"/>
<dbReference type="OrthoDB" id="5645662at2"/>
<evidence type="ECO:0000256" key="2">
    <source>
        <dbReference type="SAM" id="Phobius"/>
    </source>
</evidence>
<feature type="transmembrane region" description="Helical" evidence="2">
    <location>
        <begin position="337"/>
        <end position="358"/>
    </location>
</feature>
<dbReference type="AlphaFoldDB" id="A0A368TQA6"/>
<keyword evidence="2" id="KW-1133">Transmembrane helix</keyword>
<gene>
    <name evidence="4" type="ORF">DU505_19010</name>
</gene>
<feature type="compositionally biased region" description="Gly residues" evidence="1">
    <location>
        <begin position="487"/>
        <end position="497"/>
    </location>
</feature>
<evidence type="ECO:0000259" key="3">
    <source>
        <dbReference type="Pfam" id="PF07916"/>
    </source>
</evidence>
<dbReference type="InterPro" id="IPR012931">
    <property type="entry name" value="TraG_N_Proteobacteria"/>
</dbReference>
<dbReference type="Proteomes" id="UP000252405">
    <property type="component" value="Unassembled WGS sequence"/>
</dbReference>
<name>A0A368TQA6_9GAMM</name>
<evidence type="ECO:0000313" key="4">
    <source>
        <dbReference type="EMBL" id="RCV86919.1"/>
    </source>
</evidence>
<dbReference type="Pfam" id="PF07916">
    <property type="entry name" value="TraG_N"/>
    <property type="match status" value="1"/>
</dbReference>
<accession>A0A368TQA6</accession>
<protein>
    <submittedName>
        <fullName evidence="4">Conjugal transfer protein TraG</fullName>
    </submittedName>
</protein>
<evidence type="ECO:0000313" key="5">
    <source>
        <dbReference type="Proteomes" id="UP000252405"/>
    </source>
</evidence>
<feature type="transmembrane region" description="Helical" evidence="2">
    <location>
        <begin position="449"/>
        <end position="473"/>
    </location>
</feature>
<feature type="transmembrane region" description="Helical" evidence="2">
    <location>
        <begin position="396"/>
        <end position="414"/>
    </location>
</feature>
<reference evidence="4 5" key="1">
    <citation type="submission" date="2018-07" db="EMBL/GenBank/DDBJ databases">
        <title>Halomonas montanilacus sp. nov., isolated from Lake Pengyan on Tibetan Plateau.</title>
        <authorList>
            <person name="Lu H."/>
            <person name="Xing P."/>
            <person name="Wu Q."/>
        </authorList>
    </citation>
    <scope>NUCLEOTIDE SEQUENCE [LARGE SCALE GENOMIC DNA]</scope>
    <source>
        <strain evidence="4 5">PYC7W</strain>
    </source>
</reference>
<feature type="region of interest" description="Disordered" evidence="1">
    <location>
        <begin position="487"/>
        <end position="512"/>
    </location>
</feature>
<keyword evidence="2" id="KW-0472">Membrane</keyword>
<feature type="transmembrane region" description="Helical" evidence="2">
    <location>
        <begin position="370"/>
        <end position="389"/>
    </location>
</feature>
<sequence>MEGVLTAPLVVFDYLTNALVMLGWLIHNAIWNVMTSTALAAIPFIALIASEWFKARQEGDDEGNKGVLTINRIETRLYVMVLILLFTCQPILQVQLTTVDVDQRRSQECGTRQFAGGEWGESALSAIDGETANIPVWWAFVHAVSHGMTGAAITAIPCSTDFQSIRTELDLNSVEDPVLKREVGEFQLACFGPARNRLFQEYGSVEPSRAHDVDWIGSRFFLDTPGYYDSFHAGRPVTGFPYDADRDVSRPNTGPGQPGYPTCREWWSSSDVGLRARLHDQVDSGFWDSFRSVFTSNEAEDYVIRRMVSPRSGAASGNLDQAVVGYRDLGGGGRAGFWDSIVTGAGAIGGGLSILPFSAGMDMLKQALPMVQAILVMALVICLPFVMVISGYSYRAVGMATFGLFGTWFLTFWWELARWIDSKLIDLIYNSDAAKMSWMAAANNAYDKLVLQFVEGMMFLVLPAIWLGVLGWAGMRVGEAVGSSVKGGAGDAQGAGKKGGDKTQSTASGGKI</sequence>
<feature type="compositionally biased region" description="Polar residues" evidence="1">
    <location>
        <begin position="503"/>
        <end position="512"/>
    </location>
</feature>